<comment type="pathway">
    <text evidence="1 8">Cofactor biosynthesis; NAD(+) biosynthesis; NAD(+) from deamido-NAD(+) (L-Gln route): step 1/1.</text>
</comment>
<dbReference type="SUPFAM" id="SSF56317">
    <property type="entry name" value="Carbon-nitrogen hydrolase"/>
    <property type="match status" value="1"/>
</dbReference>
<dbReference type="GO" id="GO:0003952">
    <property type="term" value="F:NAD+ synthase (glutamine-hydrolyzing) activity"/>
    <property type="evidence" value="ECO:0007669"/>
    <property type="project" value="UniProtKB-UniRule"/>
</dbReference>
<dbReference type="Pfam" id="PF00795">
    <property type="entry name" value="CN_hydrolase"/>
    <property type="match status" value="1"/>
</dbReference>
<dbReference type="EC" id="6.3.5.1" evidence="8"/>
<keyword evidence="4 8" id="KW-0547">Nucleotide-binding</keyword>
<dbReference type="EMBL" id="MU006219">
    <property type="protein sequence ID" value="KAF2830818.1"/>
    <property type="molecule type" value="Genomic_DNA"/>
</dbReference>
<proteinExistence type="inferred from homology"/>
<evidence type="ECO:0000256" key="5">
    <source>
        <dbReference type="ARBA" id="ARBA00022840"/>
    </source>
</evidence>
<evidence type="ECO:0000256" key="2">
    <source>
        <dbReference type="ARBA" id="ARBA00007145"/>
    </source>
</evidence>
<reference evidence="10" key="1">
    <citation type="journal article" date="2020" name="Stud. Mycol.">
        <title>101 Dothideomycetes genomes: a test case for predicting lifestyles and emergence of pathogens.</title>
        <authorList>
            <person name="Haridas S."/>
            <person name="Albert R."/>
            <person name="Binder M."/>
            <person name="Bloem J."/>
            <person name="Labutti K."/>
            <person name="Salamov A."/>
            <person name="Andreopoulos B."/>
            <person name="Baker S."/>
            <person name="Barry K."/>
            <person name="Bills G."/>
            <person name="Bluhm B."/>
            <person name="Cannon C."/>
            <person name="Castanera R."/>
            <person name="Culley D."/>
            <person name="Daum C."/>
            <person name="Ezra D."/>
            <person name="Gonzalez J."/>
            <person name="Henrissat B."/>
            <person name="Kuo A."/>
            <person name="Liang C."/>
            <person name="Lipzen A."/>
            <person name="Lutzoni F."/>
            <person name="Magnuson J."/>
            <person name="Mondo S."/>
            <person name="Nolan M."/>
            <person name="Ohm R."/>
            <person name="Pangilinan J."/>
            <person name="Park H.-J."/>
            <person name="Ramirez L."/>
            <person name="Alfaro M."/>
            <person name="Sun H."/>
            <person name="Tritt A."/>
            <person name="Yoshinaga Y."/>
            <person name="Zwiers L.-H."/>
            <person name="Turgeon B."/>
            <person name="Goodwin S."/>
            <person name="Spatafora J."/>
            <person name="Crous P."/>
            <person name="Grigoriev I."/>
        </authorList>
    </citation>
    <scope>NUCLEOTIDE SEQUENCE</scope>
    <source>
        <strain evidence="10">CBS 113818</strain>
    </source>
</reference>
<evidence type="ECO:0000313" key="10">
    <source>
        <dbReference type="EMBL" id="KAF2830818.1"/>
    </source>
</evidence>
<evidence type="ECO:0000256" key="1">
    <source>
        <dbReference type="ARBA" id="ARBA00005188"/>
    </source>
</evidence>
<evidence type="ECO:0000256" key="8">
    <source>
        <dbReference type="PIRNR" id="PIRNR006630"/>
    </source>
</evidence>
<dbReference type="PANTHER" id="PTHR23090:SF9">
    <property type="entry name" value="GLUTAMINE-DEPENDENT NAD(+) SYNTHETASE"/>
    <property type="match status" value="1"/>
</dbReference>
<dbReference type="GO" id="GO:0004359">
    <property type="term" value="F:glutaminase activity"/>
    <property type="evidence" value="ECO:0007669"/>
    <property type="project" value="InterPro"/>
</dbReference>
<evidence type="ECO:0000256" key="6">
    <source>
        <dbReference type="ARBA" id="ARBA00023027"/>
    </source>
</evidence>
<dbReference type="PIRSF" id="PIRSF006630">
    <property type="entry name" value="NADS_GAT"/>
    <property type="match status" value="1"/>
</dbReference>
<dbReference type="OrthoDB" id="2020662at2759"/>
<dbReference type="HAMAP" id="MF_02090">
    <property type="entry name" value="NadE_glutamine_dep"/>
    <property type="match status" value="1"/>
</dbReference>
<dbReference type="PANTHER" id="PTHR23090">
    <property type="entry name" value="NH 3 /GLUTAMINE-DEPENDENT NAD + SYNTHETASE"/>
    <property type="match status" value="1"/>
</dbReference>
<sequence>MGRLMTLATCNLQQHALDFIGNRERIIKSIITAKARGATFRCGSELEITGYSCLDHFLESDTYLHSWEQLAIIMQDESLHGILLSIGMPVMHRNNRFNCQAILLNGKLLLLRAKLWLANDGNYREMRHFIPWSRPGHVEEYYLPQMIQKLQGTTKIPIGDAVISTGDTCIGLETCEELFTPDSPHNAMSLNGVEIFANSSGSHHSLRKLQKRISLIQEASRKNGGVYLYANQQGADGDRLYFDGSALIFNNGDILAQGSSFSLNDVEVITATIDIETVRSYRFAPARGLQSLSTLVYQRIETPFCLGSVDDDFNPDIIPSKPQPLRMHVPEEEIALSAGCYLWDYLRKSGAAGWLIPLSGGIDSCATAVLVFSMCREVMKALDQGNEQVKADVQRIAGIYEPENWMPQTAQDLCSRVLHTVYMGTLKNSSSETRARAKNLSTDIGSYHIDMNIDLMVSAFEQTFTKSTGFEPKFESLGGSASEDLALQNVQSRSRMVTAYMFAQLLPTVRKRPGGGGLLVLGSANVDECLFGYLTKYDCSSADINPIGGISKTDLRNFLAWSENEFKLPVLRSFLDATPTAELRPLSDDHPAQSDEVDMGLTYVELSVLGKLRKEAKLGPFGTFQRLLHEWNDQEPREVARKVKHFYHKWAVSRHKMTVATPALHLEDYSPEDHRFDLRPFLYLPFYSSWSYKKIDEAVERLEKRRQEKVDKETKG</sequence>
<dbReference type="Proteomes" id="UP000799424">
    <property type="component" value="Unassembled WGS sequence"/>
</dbReference>
<dbReference type="InterPro" id="IPR036526">
    <property type="entry name" value="C-N_Hydrolase_sf"/>
</dbReference>
<accession>A0A6A7ADM4</accession>
<dbReference type="InterPro" id="IPR014445">
    <property type="entry name" value="Gln-dep_NAD_synthase"/>
</dbReference>
<dbReference type="UniPathway" id="UPA00253">
    <property type="reaction ID" value="UER00334"/>
</dbReference>
<dbReference type="Pfam" id="PF02540">
    <property type="entry name" value="NAD_synthase"/>
    <property type="match status" value="1"/>
</dbReference>
<name>A0A6A7ADM4_9PLEO</name>
<gene>
    <name evidence="10" type="ORF">CC86DRAFT_367478</name>
</gene>
<dbReference type="CDD" id="cd00553">
    <property type="entry name" value="NAD_synthase"/>
    <property type="match status" value="1"/>
</dbReference>
<keyword evidence="3 8" id="KW-0436">Ligase</keyword>
<protein>
    <recommendedName>
        <fullName evidence="8">Glutamine-dependent NAD(+) synthetase</fullName>
        <ecNumber evidence="8">6.3.5.1</ecNumber>
    </recommendedName>
    <alternativeName>
        <fullName evidence="8">NAD(+) synthase [glutamine-hydrolyzing]</fullName>
    </alternativeName>
</protein>
<evidence type="ECO:0000256" key="3">
    <source>
        <dbReference type="ARBA" id="ARBA00022598"/>
    </source>
</evidence>
<dbReference type="CDD" id="cd07570">
    <property type="entry name" value="GAT_Gln-NAD-synth"/>
    <property type="match status" value="1"/>
</dbReference>
<dbReference type="FunFam" id="3.60.110.10:FF:000003">
    <property type="entry name" value="Glutamine-dependent NAD(+) synthetase"/>
    <property type="match status" value="1"/>
</dbReference>
<dbReference type="PROSITE" id="PS50263">
    <property type="entry name" value="CN_HYDROLASE"/>
    <property type="match status" value="1"/>
</dbReference>
<dbReference type="SUPFAM" id="SSF52402">
    <property type="entry name" value="Adenine nucleotide alpha hydrolases-like"/>
    <property type="match status" value="1"/>
</dbReference>
<keyword evidence="11" id="KW-1185">Reference proteome</keyword>
<dbReference type="GO" id="GO:0005524">
    <property type="term" value="F:ATP binding"/>
    <property type="evidence" value="ECO:0007669"/>
    <property type="project" value="UniProtKB-UniRule"/>
</dbReference>
<dbReference type="Gene3D" id="3.40.50.620">
    <property type="entry name" value="HUPs"/>
    <property type="match status" value="1"/>
</dbReference>
<evidence type="ECO:0000313" key="11">
    <source>
        <dbReference type="Proteomes" id="UP000799424"/>
    </source>
</evidence>
<dbReference type="GO" id="GO:0009435">
    <property type="term" value="P:NAD+ biosynthetic process"/>
    <property type="evidence" value="ECO:0007669"/>
    <property type="project" value="UniProtKB-UniRule"/>
</dbReference>
<dbReference type="InterPro" id="IPR003010">
    <property type="entry name" value="C-N_Hydrolase"/>
</dbReference>
<dbReference type="InterPro" id="IPR014729">
    <property type="entry name" value="Rossmann-like_a/b/a_fold"/>
</dbReference>
<evidence type="ECO:0000256" key="7">
    <source>
        <dbReference type="ARBA" id="ARBA00052340"/>
    </source>
</evidence>
<dbReference type="InterPro" id="IPR022310">
    <property type="entry name" value="NAD/GMP_synthase"/>
</dbReference>
<evidence type="ECO:0000256" key="4">
    <source>
        <dbReference type="ARBA" id="ARBA00022741"/>
    </source>
</evidence>
<dbReference type="Gene3D" id="3.60.110.10">
    <property type="entry name" value="Carbon-nitrogen hydrolase"/>
    <property type="match status" value="1"/>
</dbReference>
<dbReference type="InterPro" id="IPR003694">
    <property type="entry name" value="NAD_synthase"/>
</dbReference>
<dbReference type="AlphaFoldDB" id="A0A6A7ADM4"/>
<keyword evidence="6 8" id="KW-0520">NAD</keyword>
<feature type="domain" description="CN hydrolase" evidence="9">
    <location>
        <begin position="5"/>
        <end position="275"/>
    </location>
</feature>
<organism evidence="10 11">
    <name type="scientific">Ophiobolus disseminans</name>
    <dbReference type="NCBI Taxonomy" id="1469910"/>
    <lineage>
        <taxon>Eukaryota</taxon>
        <taxon>Fungi</taxon>
        <taxon>Dikarya</taxon>
        <taxon>Ascomycota</taxon>
        <taxon>Pezizomycotina</taxon>
        <taxon>Dothideomycetes</taxon>
        <taxon>Pleosporomycetidae</taxon>
        <taxon>Pleosporales</taxon>
        <taxon>Pleosporineae</taxon>
        <taxon>Phaeosphaeriaceae</taxon>
        <taxon>Ophiobolus</taxon>
    </lineage>
</organism>
<dbReference type="GO" id="GO:0005737">
    <property type="term" value="C:cytoplasm"/>
    <property type="evidence" value="ECO:0007669"/>
    <property type="project" value="InterPro"/>
</dbReference>
<dbReference type="FunFam" id="3.40.50.620:FF:000036">
    <property type="entry name" value="Glutamine-dependent NAD(+) synthetase"/>
    <property type="match status" value="1"/>
</dbReference>
<comment type="catalytic activity">
    <reaction evidence="7 8">
        <text>deamido-NAD(+) + L-glutamine + ATP + H2O = L-glutamate + AMP + diphosphate + NAD(+) + H(+)</text>
        <dbReference type="Rhea" id="RHEA:24384"/>
        <dbReference type="ChEBI" id="CHEBI:15377"/>
        <dbReference type="ChEBI" id="CHEBI:15378"/>
        <dbReference type="ChEBI" id="CHEBI:29985"/>
        <dbReference type="ChEBI" id="CHEBI:30616"/>
        <dbReference type="ChEBI" id="CHEBI:33019"/>
        <dbReference type="ChEBI" id="CHEBI:57540"/>
        <dbReference type="ChEBI" id="CHEBI:58359"/>
        <dbReference type="ChEBI" id="CHEBI:58437"/>
        <dbReference type="ChEBI" id="CHEBI:456215"/>
        <dbReference type="EC" id="6.3.5.1"/>
    </reaction>
</comment>
<keyword evidence="5 8" id="KW-0067">ATP-binding</keyword>
<dbReference type="NCBIfam" id="TIGR00552">
    <property type="entry name" value="nadE"/>
    <property type="match status" value="1"/>
</dbReference>
<evidence type="ECO:0000259" key="9">
    <source>
        <dbReference type="PROSITE" id="PS50263"/>
    </source>
</evidence>
<comment type="similarity">
    <text evidence="2 8">In the C-terminal section; belongs to the NAD synthetase family.</text>
</comment>